<keyword evidence="12" id="KW-1185">Reference proteome</keyword>
<dbReference type="InterPro" id="IPR024932">
    <property type="entry name" value="ApbE"/>
</dbReference>
<dbReference type="Gene3D" id="3.10.520.10">
    <property type="entry name" value="ApbE-like domains"/>
    <property type="match status" value="1"/>
</dbReference>
<keyword evidence="8" id="KW-0460">Magnesium</keyword>
<evidence type="ECO:0000256" key="10">
    <source>
        <dbReference type="ARBA" id="ARBA00048540"/>
    </source>
</evidence>
<protein>
    <recommendedName>
        <fullName evidence="3">FAD:protein FMN transferase</fullName>
        <ecNumber evidence="2">2.7.1.180</ecNumber>
    </recommendedName>
    <alternativeName>
        <fullName evidence="9">Flavin transferase</fullName>
    </alternativeName>
</protein>
<dbReference type="EC" id="2.7.1.180" evidence="2"/>
<gene>
    <name evidence="11" type="ORF">ACFPQ4_06245</name>
</gene>
<evidence type="ECO:0000256" key="4">
    <source>
        <dbReference type="ARBA" id="ARBA00022630"/>
    </source>
</evidence>
<evidence type="ECO:0000256" key="5">
    <source>
        <dbReference type="ARBA" id="ARBA00022679"/>
    </source>
</evidence>
<evidence type="ECO:0000256" key="3">
    <source>
        <dbReference type="ARBA" id="ARBA00016337"/>
    </source>
</evidence>
<dbReference type="InterPro" id="IPR003374">
    <property type="entry name" value="ApbE-like_sf"/>
</dbReference>
<dbReference type="PANTHER" id="PTHR30040">
    <property type="entry name" value="THIAMINE BIOSYNTHESIS LIPOPROTEIN APBE"/>
    <property type="match status" value="1"/>
</dbReference>
<sequence>MPNPVQSITFQAMNTHIDLMFVAEPTAVAPIERFAVDSFRAAEERFSRFISGSELSQLNRVAGARCLVSEPMIEVLLLTEGYRQITDGAFNPLILQALEHLGYRETFDLVKQRAEYPVQPEEISVVNLAELLIDPSMKSIKLPPQSKLDLGGIVKSWTVDRLASDLRSLFGVQQAFVNAGGDLTAWGGSFTSGDPWVIGIEDPWDTQVDIGILTLTDGAVATSSKLGRQWSTSQGMMHHLIDPVRMLPSHSDVVQCTVIGPNVMDCEVWSKTICIRGFEVGLALFEQNTLGYEALLFTSDRRVHYYGSESSLGQTWHGIPIDQCRFRPAII</sequence>
<dbReference type="RefSeq" id="WP_378110922.1">
    <property type="nucleotide sequence ID" value="NZ_JBHSNC010000019.1"/>
</dbReference>
<comment type="cofactor">
    <cofactor evidence="1">
        <name>Mg(2+)</name>
        <dbReference type="ChEBI" id="CHEBI:18420"/>
    </cofactor>
</comment>
<comment type="catalytic activity">
    <reaction evidence="10">
        <text>L-threonyl-[protein] + FAD = FMN-L-threonyl-[protein] + AMP + H(+)</text>
        <dbReference type="Rhea" id="RHEA:36847"/>
        <dbReference type="Rhea" id="RHEA-COMP:11060"/>
        <dbReference type="Rhea" id="RHEA-COMP:11061"/>
        <dbReference type="ChEBI" id="CHEBI:15378"/>
        <dbReference type="ChEBI" id="CHEBI:30013"/>
        <dbReference type="ChEBI" id="CHEBI:57692"/>
        <dbReference type="ChEBI" id="CHEBI:74257"/>
        <dbReference type="ChEBI" id="CHEBI:456215"/>
        <dbReference type="EC" id="2.7.1.180"/>
    </reaction>
</comment>
<dbReference type="PANTHER" id="PTHR30040:SF2">
    <property type="entry name" value="FAD:PROTEIN FMN TRANSFERASE"/>
    <property type="match status" value="1"/>
</dbReference>
<evidence type="ECO:0000256" key="6">
    <source>
        <dbReference type="ARBA" id="ARBA00022723"/>
    </source>
</evidence>
<accession>A0ABW0QZR2</accession>
<name>A0ABW0QZR2_9BACL</name>
<comment type="caution">
    <text evidence="11">The sequence shown here is derived from an EMBL/GenBank/DDBJ whole genome shotgun (WGS) entry which is preliminary data.</text>
</comment>
<organism evidence="11 12">
    <name type="scientific">Cohnella yongneupensis</name>
    <dbReference type="NCBI Taxonomy" id="425006"/>
    <lineage>
        <taxon>Bacteria</taxon>
        <taxon>Bacillati</taxon>
        <taxon>Bacillota</taxon>
        <taxon>Bacilli</taxon>
        <taxon>Bacillales</taxon>
        <taxon>Paenibacillaceae</taxon>
        <taxon>Cohnella</taxon>
    </lineage>
</organism>
<proteinExistence type="predicted"/>
<dbReference type="GO" id="GO:0016740">
    <property type="term" value="F:transferase activity"/>
    <property type="evidence" value="ECO:0007669"/>
    <property type="project" value="UniProtKB-KW"/>
</dbReference>
<evidence type="ECO:0000256" key="1">
    <source>
        <dbReference type="ARBA" id="ARBA00001946"/>
    </source>
</evidence>
<evidence type="ECO:0000313" key="12">
    <source>
        <dbReference type="Proteomes" id="UP001596108"/>
    </source>
</evidence>
<dbReference type="Pfam" id="PF02424">
    <property type="entry name" value="ApbE"/>
    <property type="match status" value="1"/>
</dbReference>
<keyword evidence="5 11" id="KW-0808">Transferase</keyword>
<evidence type="ECO:0000256" key="9">
    <source>
        <dbReference type="ARBA" id="ARBA00031306"/>
    </source>
</evidence>
<evidence type="ECO:0000256" key="8">
    <source>
        <dbReference type="ARBA" id="ARBA00022842"/>
    </source>
</evidence>
<keyword evidence="4" id="KW-0285">Flavoprotein</keyword>
<dbReference type="Proteomes" id="UP001596108">
    <property type="component" value="Unassembled WGS sequence"/>
</dbReference>
<evidence type="ECO:0000256" key="7">
    <source>
        <dbReference type="ARBA" id="ARBA00022827"/>
    </source>
</evidence>
<keyword evidence="6" id="KW-0479">Metal-binding</keyword>
<evidence type="ECO:0000256" key="2">
    <source>
        <dbReference type="ARBA" id="ARBA00011955"/>
    </source>
</evidence>
<dbReference type="EMBL" id="JBHSNC010000019">
    <property type="protein sequence ID" value="MFC5529052.1"/>
    <property type="molecule type" value="Genomic_DNA"/>
</dbReference>
<dbReference type="SUPFAM" id="SSF143631">
    <property type="entry name" value="ApbE-like"/>
    <property type="match status" value="1"/>
</dbReference>
<evidence type="ECO:0000313" key="11">
    <source>
        <dbReference type="EMBL" id="MFC5529052.1"/>
    </source>
</evidence>
<reference evidence="12" key="1">
    <citation type="journal article" date="2019" name="Int. J. Syst. Evol. Microbiol.">
        <title>The Global Catalogue of Microorganisms (GCM) 10K type strain sequencing project: providing services to taxonomists for standard genome sequencing and annotation.</title>
        <authorList>
            <consortium name="The Broad Institute Genomics Platform"/>
            <consortium name="The Broad Institute Genome Sequencing Center for Infectious Disease"/>
            <person name="Wu L."/>
            <person name="Ma J."/>
        </authorList>
    </citation>
    <scope>NUCLEOTIDE SEQUENCE [LARGE SCALE GENOMIC DNA]</scope>
    <source>
        <strain evidence="12">CGMCC 1.18578</strain>
    </source>
</reference>
<keyword evidence="7" id="KW-0274">FAD</keyword>